<feature type="transmembrane region" description="Helical" evidence="1">
    <location>
        <begin position="179"/>
        <end position="197"/>
    </location>
</feature>
<dbReference type="InterPro" id="IPR000620">
    <property type="entry name" value="EamA_dom"/>
</dbReference>
<feature type="transmembrane region" description="Helical" evidence="1">
    <location>
        <begin position="209"/>
        <end position="226"/>
    </location>
</feature>
<dbReference type="AlphaFoldDB" id="A0A0P1J2C6"/>
<dbReference type="Proteomes" id="UP000051184">
    <property type="component" value="Unassembled WGS sequence"/>
</dbReference>
<feature type="transmembrane region" description="Helical" evidence="1">
    <location>
        <begin position="124"/>
        <end position="141"/>
    </location>
</feature>
<accession>A0A0P1J2C6</accession>
<dbReference type="InterPro" id="IPR037185">
    <property type="entry name" value="EmrE-like"/>
</dbReference>
<keyword evidence="1" id="KW-0472">Membrane</keyword>
<keyword evidence="1" id="KW-1133">Transmembrane helix</keyword>
<dbReference type="SUPFAM" id="SSF103481">
    <property type="entry name" value="Multidrug resistance efflux transporter EmrE"/>
    <property type="match status" value="2"/>
</dbReference>
<dbReference type="STRING" id="1715691.TA5113_00741"/>
<evidence type="ECO:0000313" key="4">
    <source>
        <dbReference type="Proteomes" id="UP000051184"/>
    </source>
</evidence>
<feature type="domain" description="EamA" evidence="2">
    <location>
        <begin position="156"/>
        <end position="277"/>
    </location>
</feature>
<keyword evidence="4" id="KW-1185">Reference proteome</keyword>
<protein>
    <submittedName>
        <fullName evidence="3">Carboxylate/amino acid/amine transporter</fullName>
    </submittedName>
</protein>
<keyword evidence="1" id="KW-0812">Transmembrane</keyword>
<feature type="transmembrane region" description="Helical" evidence="1">
    <location>
        <begin position="263"/>
        <end position="281"/>
    </location>
</feature>
<dbReference type="PANTHER" id="PTHR22911">
    <property type="entry name" value="ACYL-MALONYL CONDENSING ENZYME-RELATED"/>
    <property type="match status" value="1"/>
</dbReference>
<reference evidence="4" key="1">
    <citation type="submission" date="2015-09" db="EMBL/GenBank/DDBJ databases">
        <authorList>
            <person name="Rodrigo-Torres Lidia"/>
            <person name="Arahal R.David."/>
        </authorList>
    </citation>
    <scope>NUCLEOTIDE SEQUENCE [LARGE SCALE GENOMIC DNA]</scope>
    <source>
        <strain evidence="4">CECT 5114</strain>
    </source>
</reference>
<sequence>MTATNNRLGFVLMTLTSLIFALQDGISRHLAAEYNVYMVVMVRFWFFATFALIWAHRNGGVRKVAQSQKPWLQWARGALLALEICVTVVAFTLLGLTESHAIFVCYPLLIVALSGPLLGEKIGWFRWSAVGVGFLGVLIILQPGAGVFSPLAIIPLVGAFMFALYGIMTRYAGQYDSSITSFFYNGTVGALVMTAIGVFHWEPILGTDLAWLLLLCGTGILGHWMLIKTYEIAEASAVQPFAYLQMPFAVAVGMMAFGETLRANVAIGAAIIIGAGVFALLRERRVKSAS</sequence>
<feature type="transmembrane region" description="Helical" evidence="1">
    <location>
        <begin position="77"/>
        <end position="95"/>
    </location>
</feature>
<evidence type="ECO:0000313" key="3">
    <source>
        <dbReference type="EMBL" id="CUK24333.1"/>
    </source>
</evidence>
<evidence type="ECO:0000256" key="1">
    <source>
        <dbReference type="SAM" id="Phobius"/>
    </source>
</evidence>
<feature type="domain" description="EamA" evidence="2">
    <location>
        <begin position="8"/>
        <end position="141"/>
    </location>
</feature>
<feature type="transmembrane region" description="Helical" evidence="1">
    <location>
        <begin position="147"/>
        <end position="167"/>
    </location>
</feature>
<dbReference type="Pfam" id="PF00892">
    <property type="entry name" value="EamA"/>
    <property type="match status" value="2"/>
</dbReference>
<dbReference type="PANTHER" id="PTHR22911:SF103">
    <property type="entry name" value="BLR2811 PROTEIN"/>
    <property type="match status" value="1"/>
</dbReference>
<organism evidence="3 4">
    <name type="scientific">Cognatishimia activa</name>
    <dbReference type="NCBI Taxonomy" id="1715691"/>
    <lineage>
        <taxon>Bacteria</taxon>
        <taxon>Pseudomonadati</taxon>
        <taxon>Pseudomonadota</taxon>
        <taxon>Alphaproteobacteria</taxon>
        <taxon>Rhodobacterales</taxon>
        <taxon>Paracoccaceae</taxon>
        <taxon>Cognatishimia</taxon>
    </lineage>
</organism>
<dbReference type="GO" id="GO:0016020">
    <property type="term" value="C:membrane"/>
    <property type="evidence" value="ECO:0007669"/>
    <property type="project" value="InterPro"/>
</dbReference>
<feature type="transmembrane region" description="Helical" evidence="1">
    <location>
        <begin position="238"/>
        <end position="257"/>
    </location>
</feature>
<feature type="transmembrane region" description="Helical" evidence="1">
    <location>
        <begin position="101"/>
        <end position="119"/>
    </location>
</feature>
<gene>
    <name evidence="3" type="ORF">TA5114_00116</name>
</gene>
<name>A0A0P1J2C6_9RHOB</name>
<dbReference type="OrthoDB" id="9807937at2"/>
<evidence type="ECO:0000259" key="2">
    <source>
        <dbReference type="Pfam" id="PF00892"/>
    </source>
</evidence>
<proteinExistence type="predicted"/>
<feature type="transmembrane region" description="Helical" evidence="1">
    <location>
        <begin position="37"/>
        <end position="56"/>
    </location>
</feature>
<dbReference type="EMBL" id="CYUE01000002">
    <property type="protein sequence ID" value="CUK24333.1"/>
    <property type="molecule type" value="Genomic_DNA"/>
</dbReference>
<dbReference type="RefSeq" id="WP_058313357.1">
    <property type="nucleotide sequence ID" value="NZ_CYTO01000008.1"/>
</dbReference>